<sequence>MLARFRTACDQIKARIEVLAALLDIPDGPDPQEFHASVRVKNLAESARFYAWLLDTWPKEWTHRYVTFICPDLGVNFVIVVADDKTLHHDTLYHLGIELADKDAVIEAYDKALAFGAHVEKPPRSTWRGTPLHELWLKDPDGTLIEVYARMKDEDFAARPKDYSPVFLVEGTENFKPETHPSETAQSPLDPKSVAMVSLASAIAASHPSMGRCQRERLLKQGVSEDALDLILDIAQHIRDEAGQNPTEDTNAVVKKLTEGDTCGCTPTPKGNACC</sequence>
<gene>
    <name evidence="2" type="ORF">ENJ42_04270</name>
</gene>
<feature type="domain" description="VOC" evidence="1">
    <location>
        <begin position="32"/>
        <end position="150"/>
    </location>
</feature>
<dbReference type="SUPFAM" id="SSF54593">
    <property type="entry name" value="Glyoxalase/Bleomycin resistance protein/Dihydroxybiphenyl dioxygenase"/>
    <property type="match status" value="1"/>
</dbReference>
<dbReference type="GO" id="GO:0046686">
    <property type="term" value="P:response to cadmium ion"/>
    <property type="evidence" value="ECO:0007669"/>
    <property type="project" value="TreeGrafter"/>
</dbReference>
<dbReference type="InterPro" id="IPR037523">
    <property type="entry name" value="VOC_core"/>
</dbReference>
<dbReference type="InterPro" id="IPR052393">
    <property type="entry name" value="Cadmium-induced_rsp"/>
</dbReference>
<dbReference type="PANTHER" id="PTHR41294">
    <property type="entry name" value="CADMIUM-INDUCED PROTEIN CADI"/>
    <property type="match status" value="1"/>
</dbReference>
<dbReference type="InterPro" id="IPR004360">
    <property type="entry name" value="Glyas_Fos-R_dOase_dom"/>
</dbReference>
<dbReference type="Gene3D" id="3.10.180.10">
    <property type="entry name" value="2,3-Dihydroxybiphenyl 1,2-Dioxygenase, domain 1"/>
    <property type="match status" value="1"/>
</dbReference>
<comment type="caution">
    <text evidence="2">The sequence shown here is derived from an EMBL/GenBank/DDBJ whole genome shotgun (WGS) entry which is preliminary data.</text>
</comment>
<evidence type="ECO:0000259" key="1">
    <source>
        <dbReference type="PROSITE" id="PS51819"/>
    </source>
</evidence>
<name>A0A7C5M0T2_9PROT</name>
<proteinExistence type="predicted"/>
<evidence type="ECO:0000313" key="2">
    <source>
        <dbReference type="EMBL" id="HHL42811.1"/>
    </source>
</evidence>
<dbReference type="Proteomes" id="UP000885830">
    <property type="component" value="Unassembled WGS sequence"/>
</dbReference>
<dbReference type="PANTHER" id="PTHR41294:SF1">
    <property type="entry name" value="CADMIUM-INDUCED PROTEIN CADI"/>
    <property type="match status" value="1"/>
</dbReference>
<dbReference type="AlphaFoldDB" id="A0A7C5M0T2"/>
<accession>A0A7C5M0T2</accession>
<reference evidence="2" key="1">
    <citation type="journal article" date="2020" name="mSystems">
        <title>Genome- and Community-Level Interaction Insights into Carbon Utilization and Element Cycling Functions of Hydrothermarchaeota in Hydrothermal Sediment.</title>
        <authorList>
            <person name="Zhou Z."/>
            <person name="Liu Y."/>
            <person name="Xu W."/>
            <person name="Pan J."/>
            <person name="Luo Z.H."/>
            <person name="Li M."/>
        </authorList>
    </citation>
    <scope>NUCLEOTIDE SEQUENCE [LARGE SCALE GENOMIC DNA]</scope>
    <source>
        <strain evidence="2">HyVt-485</strain>
    </source>
</reference>
<dbReference type="PROSITE" id="PS51819">
    <property type="entry name" value="VOC"/>
    <property type="match status" value="1"/>
</dbReference>
<dbReference type="EMBL" id="DRMJ01000211">
    <property type="protein sequence ID" value="HHL42811.1"/>
    <property type="molecule type" value="Genomic_DNA"/>
</dbReference>
<protein>
    <recommendedName>
        <fullName evidence="1">VOC domain-containing protein</fullName>
    </recommendedName>
</protein>
<organism evidence="2">
    <name type="scientific">Hellea balneolensis</name>
    <dbReference type="NCBI Taxonomy" id="287478"/>
    <lineage>
        <taxon>Bacteria</taxon>
        <taxon>Pseudomonadati</taxon>
        <taxon>Pseudomonadota</taxon>
        <taxon>Alphaproteobacteria</taxon>
        <taxon>Maricaulales</taxon>
        <taxon>Robiginitomaculaceae</taxon>
        <taxon>Hellea</taxon>
    </lineage>
</organism>
<dbReference type="Pfam" id="PF00903">
    <property type="entry name" value="Glyoxalase"/>
    <property type="match status" value="1"/>
</dbReference>
<dbReference type="InterPro" id="IPR029068">
    <property type="entry name" value="Glyas_Bleomycin-R_OHBP_Dase"/>
</dbReference>